<evidence type="ECO:0000256" key="1">
    <source>
        <dbReference type="ARBA" id="ARBA00022679"/>
    </source>
</evidence>
<keyword evidence="1 3" id="KW-0808">Transferase</keyword>
<dbReference type="InterPro" id="IPR050769">
    <property type="entry name" value="NAT_camello-type"/>
</dbReference>
<keyword evidence="4" id="KW-1185">Reference proteome</keyword>
<feature type="domain" description="N-acetyltransferase" evidence="2">
    <location>
        <begin position="11"/>
        <end position="170"/>
    </location>
</feature>
<dbReference type="GO" id="GO:0008080">
    <property type="term" value="F:N-acetyltransferase activity"/>
    <property type="evidence" value="ECO:0007669"/>
    <property type="project" value="InterPro"/>
</dbReference>
<protein>
    <submittedName>
        <fullName evidence="3">Putative HTH-type DNA-binding domain-containing acetyltransferase YbfA</fullName>
    </submittedName>
</protein>
<name>A0A5Q4BDV6_9PEZI</name>
<dbReference type="GO" id="GO:0003677">
    <property type="term" value="F:DNA binding"/>
    <property type="evidence" value="ECO:0007669"/>
    <property type="project" value="UniProtKB-KW"/>
</dbReference>
<comment type="caution">
    <text evidence="3">The sequence shown here is derived from an EMBL/GenBank/DDBJ whole genome shotgun (WGS) entry which is preliminary data.</text>
</comment>
<dbReference type="PANTHER" id="PTHR13947">
    <property type="entry name" value="GNAT FAMILY N-ACETYLTRANSFERASE"/>
    <property type="match status" value="1"/>
</dbReference>
<sequence>MDCPNKTPGDITIRTHRPGDMGYITHLHGTIYCKEFGFSERFEAYVGNITSDFLLNYDPLMERCWLAERDGAFLGCIMLIKDREAPANARLRCFLVEEAARGSGLGTRLIKLCIDMAREIGYERVTLSTDKLMATARRLYTSFGFELKATKEHEDWGERQVGEIWEMRLRWVEMMV</sequence>
<evidence type="ECO:0000259" key="2">
    <source>
        <dbReference type="PROSITE" id="PS51186"/>
    </source>
</evidence>
<dbReference type="Gene3D" id="3.40.630.30">
    <property type="match status" value="1"/>
</dbReference>
<evidence type="ECO:0000313" key="3">
    <source>
        <dbReference type="EMBL" id="TQN64864.1"/>
    </source>
</evidence>
<keyword evidence="3" id="KW-0238">DNA-binding</keyword>
<accession>A0A5Q4BDV6</accession>
<dbReference type="AlphaFoldDB" id="A0A5Q4BDV6"/>
<evidence type="ECO:0000313" key="4">
    <source>
        <dbReference type="Proteomes" id="UP000326340"/>
    </source>
</evidence>
<gene>
    <name evidence="3" type="primary">YbfA</name>
    <name evidence="3" type="ORF">CSHISOI_10568</name>
</gene>
<dbReference type="PROSITE" id="PS51186">
    <property type="entry name" value="GNAT"/>
    <property type="match status" value="1"/>
</dbReference>
<organism evidence="3 4">
    <name type="scientific">Colletotrichum shisoi</name>
    <dbReference type="NCBI Taxonomy" id="2078593"/>
    <lineage>
        <taxon>Eukaryota</taxon>
        <taxon>Fungi</taxon>
        <taxon>Dikarya</taxon>
        <taxon>Ascomycota</taxon>
        <taxon>Pezizomycotina</taxon>
        <taxon>Sordariomycetes</taxon>
        <taxon>Hypocreomycetidae</taxon>
        <taxon>Glomerellales</taxon>
        <taxon>Glomerellaceae</taxon>
        <taxon>Colletotrichum</taxon>
        <taxon>Colletotrichum destructivum species complex</taxon>
    </lineage>
</organism>
<dbReference type="SUPFAM" id="SSF55729">
    <property type="entry name" value="Acyl-CoA N-acyltransferases (Nat)"/>
    <property type="match status" value="1"/>
</dbReference>
<dbReference type="Proteomes" id="UP000326340">
    <property type="component" value="Unassembled WGS sequence"/>
</dbReference>
<dbReference type="PANTHER" id="PTHR13947:SF37">
    <property type="entry name" value="LD18367P"/>
    <property type="match status" value="1"/>
</dbReference>
<dbReference type="CDD" id="cd04301">
    <property type="entry name" value="NAT_SF"/>
    <property type="match status" value="1"/>
</dbReference>
<reference evidence="3 4" key="1">
    <citation type="journal article" date="2019" name="Sci. Rep.">
        <title>Colletotrichum shisoi sp. nov., an anthracnose pathogen of Perilla frutescens in Japan: molecular phylogenetic, morphological and genomic evidence.</title>
        <authorList>
            <person name="Gan P."/>
            <person name="Tsushima A."/>
            <person name="Hiroyama R."/>
            <person name="Narusaka M."/>
            <person name="Takano Y."/>
            <person name="Narusaka Y."/>
            <person name="Kawaradani M."/>
            <person name="Damm U."/>
            <person name="Shirasu K."/>
        </authorList>
    </citation>
    <scope>NUCLEOTIDE SEQUENCE [LARGE SCALE GENOMIC DNA]</scope>
    <source>
        <strain evidence="3 4">PG-2018a</strain>
    </source>
</reference>
<dbReference type="InterPro" id="IPR000182">
    <property type="entry name" value="GNAT_dom"/>
</dbReference>
<dbReference type="EMBL" id="PUHP01001977">
    <property type="protein sequence ID" value="TQN64864.1"/>
    <property type="molecule type" value="Genomic_DNA"/>
</dbReference>
<dbReference type="Pfam" id="PF00583">
    <property type="entry name" value="Acetyltransf_1"/>
    <property type="match status" value="1"/>
</dbReference>
<proteinExistence type="predicted"/>
<dbReference type="OrthoDB" id="41532at2759"/>
<dbReference type="InterPro" id="IPR016181">
    <property type="entry name" value="Acyl_CoA_acyltransferase"/>
</dbReference>